<reference evidence="1" key="1">
    <citation type="journal article" date="2020" name="Cell">
        <title>Large-Scale Comparative Analyses of Tick Genomes Elucidate Their Genetic Diversity and Vector Capacities.</title>
        <authorList>
            <consortium name="Tick Genome and Microbiome Consortium (TIGMIC)"/>
            <person name="Jia N."/>
            <person name="Wang J."/>
            <person name="Shi W."/>
            <person name="Du L."/>
            <person name="Sun Y."/>
            <person name="Zhan W."/>
            <person name="Jiang J.F."/>
            <person name="Wang Q."/>
            <person name="Zhang B."/>
            <person name="Ji P."/>
            <person name="Bell-Sakyi L."/>
            <person name="Cui X.M."/>
            <person name="Yuan T.T."/>
            <person name="Jiang B.G."/>
            <person name="Yang W.F."/>
            <person name="Lam T.T."/>
            <person name="Chang Q.C."/>
            <person name="Ding S.J."/>
            <person name="Wang X.J."/>
            <person name="Zhu J.G."/>
            <person name="Ruan X.D."/>
            <person name="Zhao L."/>
            <person name="Wei J.T."/>
            <person name="Ye R.Z."/>
            <person name="Que T.C."/>
            <person name="Du C.H."/>
            <person name="Zhou Y.H."/>
            <person name="Cheng J.X."/>
            <person name="Dai P.F."/>
            <person name="Guo W.B."/>
            <person name="Han X.H."/>
            <person name="Huang E.J."/>
            <person name="Li L.F."/>
            <person name="Wei W."/>
            <person name="Gao Y.C."/>
            <person name="Liu J.Z."/>
            <person name="Shao H.Z."/>
            <person name="Wang X."/>
            <person name="Wang C.C."/>
            <person name="Yang T.C."/>
            <person name="Huo Q.B."/>
            <person name="Li W."/>
            <person name="Chen H.Y."/>
            <person name="Chen S.E."/>
            <person name="Zhou L.G."/>
            <person name="Ni X.B."/>
            <person name="Tian J.H."/>
            <person name="Sheng Y."/>
            <person name="Liu T."/>
            <person name="Pan Y.S."/>
            <person name="Xia L.Y."/>
            <person name="Li J."/>
            <person name="Zhao F."/>
            <person name="Cao W.C."/>
        </authorList>
    </citation>
    <scope>NUCLEOTIDE SEQUENCE</scope>
    <source>
        <strain evidence="1">Rsan-2018</strain>
    </source>
</reference>
<accession>A0A9D4YNR7</accession>
<gene>
    <name evidence="1" type="ORF">HPB52_010007</name>
</gene>
<evidence type="ECO:0000313" key="1">
    <source>
        <dbReference type="EMBL" id="KAH7983189.1"/>
    </source>
</evidence>
<name>A0A9D4YNR7_RHISA</name>
<dbReference type="Proteomes" id="UP000821837">
    <property type="component" value="Chromosome 1"/>
</dbReference>
<protein>
    <submittedName>
        <fullName evidence="1">Uncharacterized protein</fullName>
    </submittedName>
</protein>
<sequence length="76" mass="8562">MTRAEASSLCSDEILVEEIRQRPALYDQRLKSYRDTELQNDASLEFGESDVLSCVMKAEKAFIEAKLAAVATHRPD</sequence>
<keyword evidence="2" id="KW-1185">Reference proteome</keyword>
<comment type="caution">
    <text evidence="1">The sequence shown here is derived from an EMBL/GenBank/DDBJ whole genome shotgun (WGS) entry which is preliminary data.</text>
</comment>
<proteinExistence type="predicted"/>
<organism evidence="1 2">
    <name type="scientific">Rhipicephalus sanguineus</name>
    <name type="common">Brown dog tick</name>
    <name type="synonym">Ixodes sanguineus</name>
    <dbReference type="NCBI Taxonomy" id="34632"/>
    <lineage>
        <taxon>Eukaryota</taxon>
        <taxon>Metazoa</taxon>
        <taxon>Ecdysozoa</taxon>
        <taxon>Arthropoda</taxon>
        <taxon>Chelicerata</taxon>
        <taxon>Arachnida</taxon>
        <taxon>Acari</taxon>
        <taxon>Parasitiformes</taxon>
        <taxon>Ixodida</taxon>
        <taxon>Ixodoidea</taxon>
        <taxon>Ixodidae</taxon>
        <taxon>Rhipicephalinae</taxon>
        <taxon>Rhipicephalus</taxon>
        <taxon>Rhipicephalus</taxon>
    </lineage>
</organism>
<reference evidence="1" key="2">
    <citation type="submission" date="2021-09" db="EMBL/GenBank/DDBJ databases">
        <authorList>
            <person name="Jia N."/>
            <person name="Wang J."/>
            <person name="Shi W."/>
            <person name="Du L."/>
            <person name="Sun Y."/>
            <person name="Zhan W."/>
            <person name="Jiang J."/>
            <person name="Wang Q."/>
            <person name="Zhang B."/>
            <person name="Ji P."/>
            <person name="Sakyi L.B."/>
            <person name="Cui X."/>
            <person name="Yuan T."/>
            <person name="Jiang B."/>
            <person name="Yang W."/>
            <person name="Lam T.T.-Y."/>
            <person name="Chang Q."/>
            <person name="Ding S."/>
            <person name="Wang X."/>
            <person name="Zhu J."/>
            <person name="Ruan X."/>
            <person name="Zhao L."/>
            <person name="Wei J."/>
            <person name="Que T."/>
            <person name="Du C."/>
            <person name="Cheng J."/>
            <person name="Dai P."/>
            <person name="Han X."/>
            <person name="Huang E."/>
            <person name="Gao Y."/>
            <person name="Liu J."/>
            <person name="Shao H."/>
            <person name="Ye R."/>
            <person name="Li L."/>
            <person name="Wei W."/>
            <person name="Wang X."/>
            <person name="Wang C."/>
            <person name="Huo Q."/>
            <person name="Li W."/>
            <person name="Guo W."/>
            <person name="Chen H."/>
            <person name="Chen S."/>
            <person name="Zhou L."/>
            <person name="Zhou L."/>
            <person name="Ni X."/>
            <person name="Tian J."/>
            <person name="Zhou Y."/>
            <person name="Sheng Y."/>
            <person name="Liu T."/>
            <person name="Pan Y."/>
            <person name="Xia L."/>
            <person name="Li J."/>
            <person name="Zhao F."/>
            <person name="Cao W."/>
        </authorList>
    </citation>
    <scope>NUCLEOTIDE SEQUENCE</scope>
    <source>
        <strain evidence="1">Rsan-2018</strain>
        <tissue evidence="1">Larvae</tissue>
    </source>
</reference>
<dbReference type="AlphaFoldDB" id="A0A9D4YNR7"/>
<dbReference type="EMBL" id="JABSTV010001245">
    <property type="protein sequence ID" value="KAH7983189.1"/>
    <property type="molecule type" value="Genomic_DNA"/>
</dbReference>
<evidence type="ECO:0000313" key="2">
    <source>
        <dbReference type="Proteomes" id="UP000821837"/>
    </source>
</evidence>